<dbReference type="PIRSF" id="PIRSF007663">
    <property type="entry name" value="UCP007663"/>
    <property type="match status" value="1"/>
</dbReference>
<dbReference type="InterPro" id="IPR049053">
    <property type="entry name" value="AFCA-like_C"/>
</dbReference>
<dbReference type="Proteomes" id="UP000577386">
    <property type="component" value="Unassembled WGS sequence"/>
</dbReference>
<protein>
    <submittedName>
        <fullName evidence="4">Alpha-L-fucosidase 2</fullName>
        <ecNumber evidence="4">3.2.1.51</ecNumber>
    </submittedName>
</protein>
<dbReference type="PANTHER" id="PTHR31084">
    <property type="entry name" value="ALPHA-L-FUCOSIDASE 2"/>
    <property type="match status" value="1"/>
</dbReference>
<proteinExistence type="predicted"/>
<dbReference type="PANTHER" id="PTHR31084:SF19">
    <property type="entry name" value="GLYCOSYL HYDROLASE FAMILY 95 N-TERMINAL DOMAIN-CONTAINING PROTEIN"/>
    <property type="match status" value="1"/>
</dbReference>
<organism evidence="4 5">
    <name type="scientific">Streptomyces murinus</name>
    <dbReference type="NCBI Taxonomy" id="33900"/>
    <lineage>
        <taxon>Bacteria</taxon>
        <taxon>Bacillati</taxon>
        <taxon>Actinomycetota</taxon>
        <taxon>Actinomycetes</taxon>
        <taxon>Kitasatosporales</taxon>
        <taxon>Streptomycetaceae</taxon>
        <taxon>Streptomyces</taxon>
    </lineage>
</organism>
<dbReference type="Pfam" id="PF14498">
    <property type="entry name" value="Glyco_hyd_65N_2"/>
    <property type="match status" value="1"/>
</dbReference>
<dbReference type="Pfam" id="PF21307">
    <property type="entry name" value="Glyco_hydro_95_C"/>
    <property type="match status" value="1"/>
</dbReference>
<sequence length="767" mass="82350">MSHPVLRYDRPAADWEREALPLGNGRIGAMVFGTVAREQVQFTEQTLWTGGPGSTEGYAFGNWAEPRPGVLAKVREDIDRLGALDPDPVAGLLGQAKRGFGAYQNFGDVLIELPGHPENPEGYGRQLDLADAVARVSYGHRGVRHSRTYFTSHPAGVLVGRLTADRPGQVSAVVRLAPAPEGAALTTEGPVTEVSGRLAGNGLAYAARLRVVPEGGTLRTEGDAIVVEHADSVTLVLAAGTDYAPRYPHYRGAAPGPRVRAAVEAAARRPYGELLAEHRADHRALFDRMALDLGGALPADVPTDRLLAAYPSGDASRDRALEALYLAHGRYLLIASSRPGGLPANLQGVWNNSAAPPWSADFHANINLQMNYWLAHPTGLGELAAPFDDFTDGLRAPGRVTARSVFDLPGWTMGGTSTPFGHTGFGDWPTAFWFPEAAAWLALQVYDHHRFTGDREVLRERVHPMLREAAEFWLGFLRTDPRDGSLVATPSFSPEHGTYTAGCSMSQQIVHALFTTVLETSELLGVDAEFRAEVAGALDRLDPGLRIGSWGQLQEWKEDLDDPESEHRHISHLFALHPGWALDPTAEPELARAAAVSLAARGDGATGWSKGWKINMWARLRDGDHAQAVLREQLVHSTLPNLFDTHPPFQIDGNFGATAGAAEMLLQSQHGVVDVLPALPAAWPDGSVRGLCARGGIGVDVVWRGGKPVALTLRAGQDGPVTVRCSLLERAALVEADGGAAVAVERDGDRQVFHARAGRTYTAALGN</sequence>
<keyword evidence="5" id="KW-1185">Reference proteome</keyword>
<dbReference type="EC" id="3.2.1.51" evidence="4"/>
<dbReference type="GO" id="GO:0005975">
    <property type="term" value="P:carbohydrate metabolic process"/>
    <property type="evidence" value="ECO:0007669"/>
    <property type="project" value="InterPro"/>
</dbReference>
<dbReference type="GeneID" id="93976434"/>
<feature type="domain" description="Glycosyl hydrolase family 95 catalytic" evidence="3">
    <location>
        <begin position="271"/>
        <end position="665"/>
    </location>
</feature>
<dbReference type="RefSeq" id="WP_182776687.1">
    <property type="nucleotide sequence ID" value="NZ_BAAAHW010000005.1"/>
</dbReference>
<keyword evidence="4" id="KW-0378">Hydrolase</keyword>
<dbReference type="InterPro" id="IPR054363">
    <property type="entry name" value="GH95_cat"/>
</dbReference>
<evidence type="ECO:0000259" key="1">
    <source>
        <dbReference type="Pfam" id="PF14498"/>
    </source>
</evidence>
<dbReference type="InterPro" id="IPR012341">
    <property type="entry name" value="6hp_glycosidase-like_sf"/>
</dbReference>
<evidence type="ECO:0000259" key="2">
    <source>
        <dbReference type="Pfam" id="PF21307"/>
    </source>
</evidence>
<comment type="caution">
    <text evidence="4">The sequence shown here is derived from an EMBL/GenBank/DDBJ whole genome shotgun (WGS) entry which is preliminary data.</text>
</comment>
<name>A0A7W3NSM6_STRMR</name>
<accession>A0A7W3NSM6</accession>
<reference evidence="4 5" key="1">
    <citation type="submission" date="2020-08" db="EMBL/GenBank/DDBJ databases">
        <title>Sequencing the genomes of 1000 actinobacteria strains.</title>
        <authorList>
            <person name="Klenk H.-P."/>
        </authorList>
    </citation>
    <scope>NUCLEOTIDE SEQUENCE [LARGE SCALE GENOMIC DNA]</scope>
    <source>
        <strain evidence="4 5">DSM 41827</strain>
    </source>
</reference>
<dbReference type="InterPro" id="IPR016518">
    <property type="entry name" value="Alpha-L-fucosidase"/>
</dbReference>
<feature type="domain" description="Alpha fucosidase A-like C-terminal" evidence="2">
    <location>
        <begin position="667"/>
        <end position="762"/>
    </location>
</feature>
<dbReference type="AlphaFoldDB" id="A0A7W3NSM6"/>
<dbReference type="InterPro" id="IPR013780">
    <property type="entry name" value="Glyco_hydro_b"/>
</dbReference>
<feature type="domain" description="Glycosyl hydrolase family 95 N-terminal" evidence="1">
    <location>
        <begin position="6"/>
        <end position="244"/>
    </location>
</feature>
<evidence type="ECO:0000259" key="3">
    <source>
        <dbReference type="Pfam" id="PF22124"/>
    </source>
</evidence>
<dbReference type="Gene3D" id="1.50.10.10">
    <property type="match status" value="1"/>
</dbReference>
<dbReference type="InterPro" id="IPR008928">
    <property type="entry name" value="6-hairpin_glycosidase_sf"/>
</dbReference>
<evidence type="ECO:0000313" key="4">
    <source>
        <dbReference type="EMBL" id="MBA9055968.1"/>
    </source>
</evidence>
<dbReference type="SUPFAM" id="SSF48208">
    <property type="entry name" value="Six-hairpin glycosidases"/>
    <property type="match status" value="1"/>
</dbReference>
<dbReference type="Pfam" id="PF22124">
    <property type="entry name" value="Glyco_hydro_95_cat"/>
    <property type="match status" value="1"/>
</dbReference>
<dbReference type="InterPro" id="IPR027414">
    <property type="entry name" value="GH95_N_dom"/>
</dbReference>
<dbReference type="GO" id="GO:0004560">
    <property type="term" value="F:alpha-L-fucosidase activity"/>
    <property type="evidence" value="ECO:0007669"/>
    <property type="project" value="UniProtKB-EC"/>
</dbReference>
<dbReference type="Gene3D" id="2.70.98.50">
    <property type="entry name" value="putative glycoside hydrolase family protein from bacillus halodurans"/>
    <property type="match status" value="1"/>
</dbReference>
<gene>
    <name evidence="4" type="ORF">HDA42_005146</name>
</gene>
<evidence type="ECO:0000313" key="5">
    <source>
        <dbReference type="Proteomes" id="UP000577386"/>
    </source>
</evidence>
<dbReference type="Gene3D" id="2.60.40.1180">
    <property type="entry name" value="Golgi alpha-mannosidase II"/>
    <property type="match status" value="1"/>
</dbReference>
<keyword evidence="4" id="KW-0326">Glycosidase</keyword>
<dbReference type="EMBL" id="JACJIJ010000002">
    <property type="protein sequence ID" value="MBA9055968.1"/>
    <property type="molecule type" value="Genomic_DNA"/>
</dbReference>